<feature type="transmembrane region" description="Helical" evidence="1">
    <location>
        <begin position="25"/>
        <end position="43"/>
    </location>
</feature>
<protein>
    <submittedName>
        <fullName evidence="2">Conjugal transfer protein</fullName>
    </submittedName>
</protein>
<dbReference type="EMBL" id="VJXW01000032">
    <property type="protein sequence ID" value="TRW22247.1"/>
    <property type="molecule type" value="Genomic_DNA"/>
</dbReference>
<evidence type="ECO:0000313" key="2">
    <source>
        <dbReference type="EMBL" id="TRW22247.1"/>
    </source>
</evidence>
<gene>
    <name evidence="2" type="ORF">FL857_11565</name>
</gene>
<evidence type="ECO:0000256" key="1">
    <source>
        <dbReference type="SAM" id="Phobius"/>
    </source>
</evidence>
<dbReference type="AlphaFoldDB" id="A0A552UVM0"/>
<reference evidence="2 3" key="1">
    <citation type="submission" date="2019-07" db="EMBL/GenBank/DDBJ databases">
        <title>Criibacterium bergeronii gen. nov., sp. nov. isolated from human clinical samples.</title>
        <authorList>
            <person name="Maheux A.F."/>
            <person name="Boudreau D.K."/>
            <person name="Berube E."/>
            <person name="Brodeur S."/>
            <person name="Bernard K.A."/>
            <person name="Abed J.Y."/>
            <person name="Ducrey E."/>
            <person name="Guay E.F."/>
            <person name="Raymond F."/>
            <person name="Corbeil J."/>
            <person name="Domingo M.-C."/>
            <person name="Roy P.H."/>
            <person name="Boissinot M."/>
            <person name="Tocheva E.I."/>
            <person name="Omar R.F."/>
        </authorList>
    </citation>
    <scope>NUCLEOTIDE SEQUENCE [LARGE SCALE GENOMIC DNA]</scope>
    <source>
        <strain evidence="2 3">CCRI-24246</strain>
    </source>
</reference>
<dbReference type="Proteomes" id="UP000319424">
    <property type="component" value="Unassembled WGS sequence"/>
</dbReference>
<comment type="caution">
    <text evidence="2">The sequence shown here is derived from an EMBL/GenBank/DDBJ whole genome shotgun (WGS) entry which is preliminary data.</text>
</comment>
<proteinExistence type="predicted"/>
<keyword evidence="1" id="KW-0812">Transmembrane</keyword>
<dbReference type="OrthoDB" id="9766496at2"/>
<feature type="transmembrane region" description="Helical" evidence="1">
    <location>
        <begin position="76"/>
        <end position="94"/>
    </location>
</feature>
<sequence length="116" mass="13503">MKTKILQAILKDLKNVFHIRDKKKFVLLNSPYLFFFYIGNIFSREVNSYTGGDFIDRTVAALSNISEMSYLPSFRVNDLLTGTIFSAIIWFAVYNKKKNAKKFRQGREYGSARWVA</sequence>
<name>A0A552UVM0_9FIRM</name>
<keyword evidence="1" id="KW-1133">Transmembrane helix</keyword>
<organism evidence="2 3">
    <name type="scientific">Criibacterium bergeronii</name>
    <dbReference type="NCBI Taxonomy" id="1871336"/>
    <lineage>
        <taxon>Bacteria</taxon>
        <taxon>Bacillati</taxon>
        <taxon>Bacillota</taxon>
        <taxon>Clostridia</taxon>
        <taxon>Peptostreptococcales</taxon>
        <taxon>Filifactoraceae</taxon>
        <taxon>Criibacterium</taxon>
    </lineage>
</organism>
<accession>A0A552UVM0</accession>
<evidence type="ECO:0000313" key="3">
    <source>
        <dbReference type="Proteomes" id="UP000319424"/>
    </source>
</evidence>
<keyword evidence="1" id="KW-0472">Membrane</keyword>